<keyword evidence="1" id="KW-0732">Signal</keyword>
<dbReference type="RefSeq" id="WP_248667757.1">
    <property type="nucleotide sequence ID" value="NZ_JALPRX010000062.1"/>
</dbReference>
<dbReference type="EMBL" id="JALPRX010000062">
    <property type="protein sequence ID" value="MCK8785641.1"/>
    <property type="molecule type" value="Genomic_DNA"/>
</dbReference>
<reference evidence="2" key="1">
    <citation type="submission" date="2022-04" db="EMBL/GenBank/DDBJ databases">
        <title>Roseomonas acroporae sp. nov., isolated from coral Acropora digitifera.</title>
        <authorList>
            <person name="Sun H."/>
        </authorList>
    </citation>
    <scope>NUCLEOTIDE SEQUENCE</scope>
    <source>
        <strain evidence="2">NAR14</strain>
    </source>
</reference>
<name>A0A9X1YG62_9PROT</name>
<organism evidence="2 3">
    <name type="scientific">Roseomonas acroporae</name>
    <dbReference type="NCBI Taxonomy" id="2937791"/>
    <lineage>
        <taxon>Bacteria</taxon>
        <taxon>Pseudomonadati</taxon>
        <taxon>Pseudomonadota</taxon>
        <taxon>Alphaproteobacteria</taxon>
        <taxon>Acetobacterales</taxon>
        <taxon>Roseomonadaceae</taxon>
        <taxon>Roseomonas</taxon>
    </lineage>
</organism>
<protein>
    <submittedName>
        <fullName evidence="2">Uncharacterized protein</fullName>
    </submittedName>
</protein>
<gene>
    <name evidence="2" type="ORF">M0638_14740</name>
</gene>
<keyword evidence="3" id="KW-1185">Reference proteome</keyword>
<feature type="signal peptide" evidence="1">
    <location>
        <begin position="1"/>
        <end position="23"/>
    </location>
</feature>
<dbReference type="AlphaFoldDB" id="A0A9X1YG62"/>
<evidence type="ECO:0000256" key="1">
    <source>
        <dbReference type="SAM" id="SignalP"/>
    </source>
</evidence>
<sequence>MPFSSIRPLLALLTLLAAPAARAGEPGGALQVTAALGGSVPYLTGEGMFMVARLDGIALPSLSLDRRRPFPENTRTVFDQRTEAVLGVDCRLGRIGLATLSLDGLLSVAERAAPEQARPLLALVLLRLGF</sequence>
<comment type="caution">
    <text evidence="2">The sequence shown here is derived from an EMBL/GenBank/DDBJ whole genome shotgun (WGS) entry which is preliminary data.</text>
</comment>
<feature type="chain" id="PRO_5040814459" evidence="1">
    <location>
        <begin position="24"/>
        <end position="130"/>
    </location>
</feature>
<accession>A0A9X1YG62</accession>
<evidence type="ECO:0000313" key="3">
    <source>
        <dbReference type="Proteomes" id="UP001139516"/>
    </source>
</evidence>
<evidence type="ECO:0000313" key="2">
    <source>
        <dbReference type="EMBL" id="MCK8785641.1"/>
    </source>
</evidence>
<proteinExistence type="predicted"/>
<dbReference type="Proteomes" id="UP001139516">
    <property type="component" value="Unassembled WGS sequence"/>
</dbReference>